<comment type="caution">
    <text evidence="1">The sequence shown here is derived from an EMBL/GenBank/DDBJ whole genome shotgun (WGS) entry which is preliminary data.</text>
</comment>
<proteinExistence type="predicted"/>
<dbReference type="EMBL" id="BDGG01000013">
    <property type="protein sequence ID" value="GAV06292.1"/>
    <property type="molecule type" value="Genomic_DNA"/>
</dbReference>
<organism evidence="1 2">
    <name type="scientific">Ramazzottius varieornatus</name>
    <name type="common">Water bear</name>
    <name type="synonym">Tardigrade</name>
    <dbReference type="NCBI Taxonomy" id="947166"/>
    <lineage>
        <taxon>Eukaryota</taxon>
        <taxon>Metazoa</taxon>
        <taxon>Ecdysozoa</taxon>
        <taxon>Tardigrada</taxon>
        <taxon>Eutardigrada</taxon>
        <taxon>Parachela</taxon>
        <taxon>Hypsibioidea</taxon>
        <taxon>Ramazzottiidae</taxon>
        <taxon>Ramazzottius</taxon>
    </lineage>
</organism>
<reference evidence="1 2" key="1">
    <citation type="journal article" date="2016" name="Nat. Commun.">
        <title>Extremotolerant tardigrade genome and improved radiotolerance of human cultured cells by tardigrade-unique protein.</title>
        <authorList>
            <person name="Hashimoto T."/>
            <person name="Horikawa D.D."/>
            <person name="Saito Y."/>
            <person name="Kuwahara H."/>
            <person name="Kozuka-Hata H."/>
            <person name="Shin-I T."/>
            <person name="Minakuchi Y."/>
            <person name="Ohishi K."/>
            <person name="Motoyama A."/>
            <person name="Aizu T."/>
            <person name="Enomoto A."/>
            <person name="Kondo K."/>
            <person name="Tanaka S."/>
            <person name="Hara Y."/>
            <person name="Koshikawa S."/>
            <person name="Sagara H."/>
            <person name="Miura T."/>
            <person name="Yokobori S."/>
            <person name="Miyagawa K."/>
            <person name="Suzuki Y."/>
            <person name="Kubo T."/>
            <person name="Oyama M."/>
            <person name="Kohara Y."/>
            <person name="Fujiyama A."/>
            <person name="Arakawa K."/>
            <person name="Katayama T."/>
            <person name="Toyoda A."/>
            <person name="Kunieda T."/>
        </authorList>
    </citation>
    <scope>NUCLEOTIDE SEQUENCE [LARGE SCALE GENOMIC DNA]</scope>
    <source>
        <strain evidence="1 2">YOKOZUNA-1</strain>
    </source>
</reference>
<evidence type="ECO:0000313" key="2">
    <source>
        <dbReference type="Proteomes" id="UP000186922"/>
    </source>
</evidence>
<name>A0A1D1VY10_RAMVA</name>
<accession>A0A1D1VY10</accession>
<dbReference type="AlphaFoldDB" id="A0A1D1VY10"/>
<dbReference type="Proteomes" id="UP000186922">
    <property type="component" value="Unassembled WGS sequence"/>
</dbReference>
<sequence>MLQAGSDNTPAQLVVIPVRHHTPGLIKLIERYTELVPESSSWKLRFGYFIGEKHDTAKWYAIMQIIITDKKANEP</sequence>
<gene>
    <name evidence="1" type="primary">RvY_16306-1</name>
    <name evidence="1" type="synonym">RvY_16306.1</name>
    <name evidence="1" type="ORF">RvY_16306</name>
</gene>
<protein>
    <submittedName>
        <fullName evidence="1">Uncharacterized protein</fullName>
    </submittedName>
</protein>
<keyword evidence="2" id="KW-1185">Reference proteome</keyword>
<evidence type="ECO:0000313" key="1">
    <source>
        <dbReference type="EMBL" id="GAV06292.1"/>
    </source>
</evidence>